<accession>A0A286U4E7</accession>
<organism evidence="2 3">
    <name type="scientific">Candidatus Scalindua japonica</name>
    <dbReference type="NCBI Taxonomy" id="1284222"/>
    <lineage>
        <taxon>Bacteria</taxon>
        <taxon>Pseudomonadati</taxon>
        <taxon>Planctomycetota</taxon>
        <taxon>Candidatus Brocadiia</taxon>
        <taxon>Candidatus Brocadiales</taxon>
        <taxon>Candidatus Scalinduaceae</taxon>
        <taxon>Candidatus Scalindua</taxon>
    </lineage>
</organism>
<sequence length="287" mass="32617">MDTLIPTKIPVNFNMDVGDSVVSILKNGVLPVFEKETGRWSDYFFLSNSGEFFALILALVLFIVFLFRHSTKEKILARISIPVGCLSAIGVLALDPHPWADHAIPIVPFFFLILCKELELTPSPGIKNLSRSLLLLLTIVAVGLLAAFSGKFITYSIKEKYSESAVIELMDEIFKNKEKHYTVVGPTELWPYINPDVNVTIIDTIRGNRWAKSDFNGEIDYVILNNDFAIYDWESNLRLKYPNIVLKTVGEVGNAETDWFFVKVMKPVNLNNNNYWQSALQRYLDTK</sequence>
<evidence type="ECO:0000313" key="3">
    <source>
        <dbReference type="Proteomes" id="UP000218542"/>
    </source>
</evidence>
<keyword evidence="3" id="KW-1185">Reference proteome</keyword>
<evidence type="ECO:0000256" key="1">
    <source>
        <dbReference type="SAM" id="Phobius"/>
    </source>
</evidence>
<proteinExistence type="predicted"/>
<evidence type="ECO:0000313" key="2">
    <source>
        <dbReference type="EMBL" id="GAX63007.1"/>
    </source>
</evidence>
<name>A0A286U4E7_9BACT</name>
<dbReference type="EMBL" id="BAOS01000046">
    <property type="protein sequence ID" value="GAX63007.1"/>
    <property type="molecule type" value="Genomic_DNA"/>
</dbReference>
<dbReference type="Proteomes" id="UP000218542">
    <property type="component" value="Unassembled WGS sequence"/>
</dbReference>
<keyword evidence="1" id="KW-1133">Transmembrane helix</keyword>
<protein>
    <submittedName>
        <fullName evidence="2">Uncharacterized protein</fullName>
    </submittedName>
</protein>
<keyword evidence="1" id="KW-0812">Transmembrane</keyword>
<keyword evidence="1" id="KW-0472">Membrane</keyword>
<gene>
    <name evidence="2" type="ORF">SCALIN_C46_0011</name>
</gene>
<feature type="transmembrane region" description="Helical" evidence="1">
    <location>
        <begin position="52"/>
        <end position="68"/>
    </location>
</feature>
<reference evidence="3" key="1">
    <citation type="journal article" date="2017" name="Environ. Microbiol. Rep.">
        <title>Genetic Diversity of Marine Anaerobic Ammonium-Oxidizing Bacteria as Revealed by Genomic and Proteomic Analyses of 'Candidatus Scalindua japonica'.</title>
        <authorList>
            <person name="Oshiki M."/>
            <person name="Mizuto K."/>
            <person name="Kimura Z."/>
            <person name="Kindaichi T."/>
            <person name="Satoh H."/>
            <person name="Okabe S."/>
        </authorList>
    </citation>
    <scope>NUCLEOTIDE SEQUENCE [LARGE SCALE GENOMIC DNA]</scope>
    <source>
        <strain evidence="3">husup-a2</strain>
    </source>
</reference>
<feature type="transmembrane region" description="Helical" evidence="1">
    <location>
        <begin position="75"/>
        <end position="93"/>
    </location>
</feature>
<dbReference type="AlphaFoldDB" id="A0A286U4E7"/>
<feature type="transmembrane region" description="Helical" evidence="1">
    <location>
        <begin position="132"/>
        <end position="153"/>
    </location>
</feature>
<comment type="caution">
    <text evidence="2">The sequence shown here is derived from an EMBL/GenBank/DDBJ whole genome shotgun (WGS) entry which is preliminary data.</text>
</comment>